<accession>A0A061GU02</accession>
<dbReference type="HOGENOM" id="CLU_2175661_0_0_1"/>
<evidence type="ECO:0000313" key="1">
    <source>
        <dbReference type="EMBL" id="EOY30599.1"/>
    </source>
</evidence>
<dbReference type="AlphaFoldDB" id="A0A061GU02"/>
<proteinExistence type="predicted"/>
<protein>
    <submittedName>
        <fullName evidence="1">Uncharacterized protein</fullName>
    </submittedName>
</protein>
<dbReference type="InParanoid" id="A0A061GU02"/>
<sequence>MRAKYLSLSDDMLIKLWDWEKVWCVLFLYSSYFIWCNHAKFVLALFEIPTFGTLAPRPKVCFEICVKIIDAAIVEAEGDIETQVRFLLQERRINVILIPSPILLDSYSMG</sequence>
<evidence type="ECO:0000313" key="2">
    <source>
        <dbReference type="Proteomes" id="UP000026915"/>
    </source>
</evidence>
<dbReference type="EMBL" id="CM001887">
    <property type="protein sequence ID" value="EOY30599.1"/>
    <property type="molecule type" value="Genomic_DNA"/>
</dbReference>
<gene>
    <name evidence="1" type="ORF">TCM_037751</name>
</gene>
<dbReference type="Proteomes" id="UP000026915">
    <property type="component" value="Chromosome 9"/>
</dbReference>
<reference evidence="1 2" key="1">
    <citation type="journal article" date="2013" name="Genome Biol.">
        <title>The genome sequence of the most widely cultivated cacao type and its use to identify candidate genes regulating pod color.</title>
        <authorList>
            <person name="Motamayor J.C."/>
            <person name="Mockaitis K."/>
            <person name="Schmutz J."/>
            <person name="Haiminen N."/>
            <person name="Iii D.L."/>
            <person name="Cornejo O."/>
            <person name="Findley S.D."/>
            <person name="Zheng P."/>
            <person name="Utro F."/>
            <person name="Royaert S."/>
            <person name="Saski C."/>
            <person name="Jenkins J."/>
            <person name="Podicheti R."/>
            <person name="Zhao M."/>
            <person name="Scheffler B.E."/>
            <person name="Stack J.C."/>
            <person name="Feltus F.A."/>
            <person name="Mustiga G.M."/>
            <person name="Amores F."/>
            <person name="Phillips W."/>
            <person name="Marelli J.P."/>
            <person name="May G.D."/>
            <person name="Shapiro H."/>
            <person name="Ma J."/>
            <person name="Bustamante C.D."/>
            <person name="Schnell R.J."/>
            <person name="Main D."/>
            <person name="Gilbert D."/>
            <person name="Parida L."/>
            <person name="Kuhn D.N."/>
        </authorList>
    </citation>
    <scope>NUCLEOTIDE SEQUENCE [LARGE SCALE GENOMIC DNA]</scope>
    <source>
        <strain evidence="2">cv. Matina 1-6</strain>
    </source>
</reference>
<name>A0A061GU02_THECC</name>
<dbReference type="Gramene" id="EOY30599">
    <property type="protein sequence ID" value="EOY30599"/>
    <property type="gene ID" value="TCM_037751"/>
</dbReference>
<organism evidence="1 2">
    <name type="scientific">Theobroma cacao</name>
    <name type="common">Cacao</name>
    <name type="synonym">Cocoa</name>
    <dbReference type="NCBI Taxonomy" id="3641"/>
    <lineage>
        <taxon>Eukaryota</taxon>
        <taxon>Viridiplantae</taxon>
        <taxon>Streptophyta</taxon>
        <taxon>Embryophyta</taxon>
        <taxon>Tracheophyta</taxon>
        <taxon>Spermatophyta</taxon>
        <taxon>Magnoliopsida</taxon>
        <taxon>eudicotyledons</taxon>
        <taxon>Gunneridae</taxon>
        <taxon>Pentapetalae</taxon>
        <taxon>rosids</taxon>
        <taxon>malvids</taxon>
        <taxon>Malvales</taxon>
        <taxon>Malvaceae</taxon>
        <taxon>Byttnerioideae</taxon>
        <taxon>Theobroma</taxon>
    </lineage>
</organism>
<keyword evidence="2" id="KW-1185">Reference proteome</keyword>